<dbReference type="InterPro" id="IPR019278">
    <property type="entry name" value="DICT_dom"/>
</dbReference>
<name>M0QLC4_9ACTN</name>
<protein>
    <recommendedName>
        <fullName evidence="1">EAL domain-containing protein</fullName>
    </recommendedName>
</protein>
<dbReference type="Gene3D" id="3.20.20.450">
    <property type="entry name" value="EAL domain"/>
    <property type="match status" value="1"/>
</dbReference>
<dbReference type="PROSITE" id="PS50883">
    <property type="entry name" value="EAL"/>
    <property type="match status" value="1"/>
</dbReference>
<accession>M0QLC4</accession>
<dbReference type="Proteomes" id="UP000011666">
    <property type="component" value="Unassembled WGS sequence"/>
</dbReference>
<evidence type="ECO:0000313" key="3">
    <source>
        <dbReference type="Proteomes" id="UP000011666"/>
    </source>
</evidence>
<proteinExistence type="predicted"/>
<organism evidence="2 3">
    <name type="scientific">Gordonia soli NBRC 108243</name>
    <dbReference type="NCBI Taxonomy" id="1223545"/>
    <lineage>
        <taxon>Bacteria</taxon>
        <taxon>Bacillati</taxon>
        <taxon>Actinomycetota</taxon>
        <taxon>Actinomycetes</taxon>
        <taxon>Mycobacteriales</taxon>
        <taxon>Gordoniaceae</taxon>
        <taxon>Gordonia</taxon>
    </lineage>
</organism>
<dbReference type="EMBL" id="BANX01000025">
    <property type="protein sequence ID" value="GAC69450.1"/>
    <property type="molecule type" value="Genomic_DNA"/>
</dbReference>
<dbReference type="Pfam" id="PF00563">
    <property type="entry name" value="EAL"/>
    <property type="match status" value="1"/>
</dbReference>
<dbReference type="eggNOG" id="COG4250">
    <property type="taxonomic scope" value="Bacteria"/>
</dbReference>
<dbReference type="Pfam" id="PF10069">
    <property type="entry name" value="DICT"/>
    <property type="match status" value="1"/>
</dbReference>
<evidence type="ECO:0000313" key="2">
    <source>
        <dbReference type="EMBL" id="GAC69450.1"/>
    </source>
</evidence>
<dbReference type="OrthoDB" id="3278016at2"/>
<dbReference type="InterPro" id="IPR001633">
    <property type="entry name" value="EAL_dom"/>
</dbReference>
<comment type="caution">
    <text evidence="2">The sequence shown here is derived from an EMBL/GenBank/DDBJ whole genome shotgun (WGS) entry which is preliminary data.</text>
</comment>
<reference evidence="2 3" key="1">
    <citation type="submission" date="2013-01" db="EMBL/GenBank/DDBJ databases">
        <title>Whole genome shotgun sequence of Gordonia soli NBRC 108243.</title>
        <authorList>
            <person name="Isaki-Nakamura S."/>
            <person name="Hosoyama A."/>
            <person name="Tsuchikane K."/>
            <person name="Ando Y."/>
            <person name="Baba S."/>
            <person name="Ohji S."/>
            <person name="Hamada M."/>
            <person name="Tamura T."/>
            <person name="Yamazoe A."/>
            <person name="Yamazaki S."/>
            <person name="Fujita N."/>
        </authorList>
    </citation>
    <scope>NUCLEOTIDE SEQUENCE [LARGE SCALE GENOMIC DNA]</scope>
    <source>
        <strain evidence="2 3">NBRC 108243</strain>
    </source>
</reference>
<feature type="domain" description="EAL" evidence="1">
    <location>
        <begin position="1"/>
        <end position="229"/>
    </location>
</feature>
<dbReference type="STRING" id="1223545.GS4_25_00200"/>
<dbReference type="InterPro" id="IPR035919">
    <property type="entry name" value="EAL_sf"/>
</dbReference>
<dbReference type="AlphaFoldDB" id="M0QLC4"/>
<gene>
    <name evidence="2" type="ORF">GS4_25_00200</name>
</gene>
<evidence type="ECO:0000259" key="1">
    <source>
        <dbReference type="PROSITE" id="PS50883"/>
    </source>
</evidence>
<keyword evidence="3" id="KW-1185">Reference proteome</keyword>
<sequence>MQFAPVRRLDDGSLAAAELQLRGLAGSALNTPDSLRRAARLMEQKPAFDRQKVEFSGSAPARAVADLLPLLVTLDMESIQTDPSTAAAFSATDESLQRLVLSVSPDRLIADPQRTLAAVAEARAAGRMICVDGMGVDHHAVTLLPLVEPDIIITGPDLLTRTTDPDMAEVAHALAAHVERSHAVIVAEGVDTEELRLAAMTIGATYGIGALYPPVADPADLVDETIVPLPGAPVWSTPDALAATPYALASRVGTPRRGTKRLLVEMSKSLEAQAAAVGQAMIVVGTFQHAQHFTALTSERWHRLADITGFAGVYGVGLSHMLDGNIQHAPLDPEDDLVNEWTVAVLGPHFSALLSARDLHDNGPDLERTFDFIQSFDRMTVTQAVHTILTRFTSAATTPAAVAEPA</sequence>
<dbReference type="SUPFAM" id="SSF141868">
    <property type="entry name" value="EAL domain-like"/>
    <property type="match status" value="1"/>
</dbReference>